<dbReference type="EMBL" id="JASBWT010000020">
    <property type="protein sequence ID" value="KAJ9096066.1"/>
    <property type="molecule type" value="Genomic_DNA"/>
</dbReference>
<protein>
    <submittedName>
        <fullName evidence="1">Uncharacterized protein</fullName>
    </submittedName>
</protein>
<keyword evidence="2" id="KW-1185">Reference proteome</keyword>
<gene>
    <name evidence="1" type="ORF">QFC21_005431</name>
</gene>
<dbReference type="Proteomes" id="UP001227268">
    <property type="component" value="Unassembled WGS sequence"/>
</dbReference>
<organism evidence="1 2">
    <name type="scientific">Naganishia friedmannii</name>
    <dbReference type="NCBI Taxonomy" id="89922"/>
    <lineage>
        <taxon>Eukaryota</taxon>
        <taxon>Fungi</taxon>
        <taxon>Dikarya</taxon>
        <taxon>Basidiomycota</taxon>
        <taxon>Agaricomycotina</taxon>
        <taxon>Tremellomycetes</taxon>
        <taxon>Filobasidiales</taxon>
        <taxon>Filobasidiaceae</taxon>
        <taxon>Naganishia</taxon>
    </lineage>
</organism>
<evidence type="ECO:0000313" key="1">
    <source>
        <dbReference type="EMBL" id="KAJ9096066.1"/>
    </source>
</evidence>
<name>A0ACC2VAG7_9TREE</name>
<sequence length="586" mass="66532">MEGSERLSEEKQQSGGHLRPKFYVLINNCKSLTLSASVIYSNLVSHQVQVMPNPSIVDKLVRAAAAVPQDIPDDQLNRHVADLLAKEAKEKEAKWREMGIGAYLNDKPGCVLDLGSTAIKWLSILNAHVNSRSSFRAPKPNTRFLQSIVRDVDGHNTALLRHQAEAARAAALDKFYVEPKSRDQRDRKRDTGSSSGSRNRDDPDVARMKRLFGGAVDSAASSRSRDSTSRNDSRGDHLAAGKSGGAAGSWRRDSLDHSDKRRRHADGADENSEDEERGWSRRDVGTRKPRSAMKRAEEEEIESQRRERIRDGKRREEQTERNEKPRSNPSNNRQAAQPAPESVSTSFSAAIDIPSKMDRYFETTYDPKKDYRAMLDAQETAVPLTGLVPDVDIGWDSMLRTIKYRGQDKDKARERDRDREREGERERERDRSDRDRPRNKEYSTSKSSREKEASSSRKRSRRDDRSPSIISIRDSSDESSSSGSESDSGSWSSASASSSGRHHRRKRPSHHQLKSNRRERKKDDRHSREKKSSSSRGHTSGKQRSGEKKRRRGGSEDERERERKKVHVGGYEYVAKGAVREWDMGK</sequence>
<accession>A0ACC2VAG7</accession>
<comment type="caution">
    <text evidence="1">The sequence shown here is derived from an EMBL/GenBank/DDBJ whole genome shotgun (WGS) entry which is preliminary data.</text>
</comment>
<evidence type="ECO:0000313" key="2">
    <source>
        <dbReference type="Proteomes" id="UP001227268"/>
    </source>
</evidence>
<reference evidence="1" key="1">
    <citation type="submission" date="2023-04" db="EMBL/GenBank/DDBJ databases">
        <title>Draft Genome sequencing of Naganishia species isolated from polar environments using Oxford Nanopore Technology.</title>
        <authorList>
            <person name="Leo P."/>
            <person name="Venkateswaran K."/>
        </authorList>
    </citation>
    <scope>NUCLEOTIDE SEQUENCE</scope>
    <source>
        <strain evidence="1">MNA-CCFEE 5423</strain>
    </source>
</reference>
<proteinExistence type="predicted"/>